<dbReference type="InterPro" id="IPR032876">
    <property type="entry name" value="J_dom"/>
</dbReference>
<sequence length="1577" mass="170922">MSKVLKFGKSSSSSKSPVRTPDTMVSTDTVEVLMGISEGPIAGLVDGPKSFYADSTPLLNETGEPNFKNFALDFYPGNETGHTVQLDLGGFSSPLNVGVNLAKDVPVVRSGFVQGIDCVDFRIVVQQLMLSNDKGTYTTELSLKFEVKKKTSSTWSPAWISEGSTTGLDVTDDENVASYRYYNSDPEIASFEGDVQAYTSTTPPVAPPVDPTQVAYSFKPNTAGTDIDGVYRWSTSTQSWSPVTPSPADPRYTLLADGRRVYKVSAEAPADARQGDLWNTLLGLVGASNMRVLVWNGTAWVKPSEYQPQPVATITNGIWTTNAKVSSPTPKDIRVYLQDAGPNDEWEYRVTKLSADSTTEIFSEVAWESVQEITRTPYTFVGLAMARVIGRASDQFSSIPVWSSLCKGRIVKVPSNYDPVTRIYTGVWDGTYKLAYTNNTAFIFQDFVENTRYGLSSVFPHVVNKWKIYQWGQHCDVQVQKLDGTYQPRWTYNEWIQTPRDAKEMAQYIAGSAGALYVDDGNGIVDVIIDVDAPAVAIFGIENTNEDGFKYSYTDRLTRPNEYTVNFINPDLNWQQDSRIVRDEDDIALFGRIPEDFVATGCTNVDEALRRARRRLIGGLTEKEIVTFTTNRKGRFLSSWDVILVADEKMARGISGRIKAVTGARQVSLRDPVSFEAGIEYWATFDIVNPAYPATSTSPYVTVRRKITNAAGAGYLVLNFDTDLPTLPPKAQFVIEAAGILGFPKAYRITNIEDDAGTGDYIKITALEFNRNKYFYIDTGTGTIEQPGSNEYIVLPPENLKVTPNVKTIGLITTRVLTVSWDASPSKWVRAYHLYHSVNGEPAKKYEVTNALSFDLEGVIPGSQVITLVAVDIRGRESKPVSIGYNTEGETRWVPGPTNLRLVGGVNTLNFDTPDAAFAWDGPAEVDPYFSTYRTEIVRLTTGFPVRVTDVGTALTWSYLYGDMVKDVTPGQSPPRSFKINVYAVDQFGNQSAPVSLTPSNPAPAAPGISAVGIAGGLEVYLTPNTERDLTGMLIWVSTSAGFNPLTTTPVLDTSVQRSFFYPAPEVQQLFVRVAYYDGFGKDPSQLNISAEATATPAPLADIGQEVLDQLQDAIDIGNAAAVNAQKAIDDADELAQRVIRDAIEGLEARARFLLLTHIGNTPAKTAIAEEIVQRETDTLAMVQKTDTIIANFNTNVAAVEQQFTAVSTALTSEASARLTLATTVGNNKAAADQSIQTLTTNLGAEVTARTVLGTQVGNNYTEYLNQVQLLQDADSATVTTLSLLGARNGTSTAFIINSSTAQLTSSGQSIGNTLSGITNSVGTVDGRVTTEISNRISQDSALSTRIDQVQNTVGSHTTSINTLTSVSDGLNAKYSVAIQTDSGGTKRVWGFELNSNGTTGSFGVLADRFSVSNYAGSVVQTPFTIVGSTVKMSNVEVDTIKTNTIVATHIVSDEITSTVATSSSYGGAIGNYGGGAQVCSISVYCTGKKLLVNGMYSASLSSGPGNINATGNLYRDGTVLVDAGAYALTNYRYSLHFSTVDDPGAGWWTYSLYDTVGPGAQIRWYNYSLSATELKR</sequence>
<feature type="domain" description="Tip attachment protein J central straight fiber" evidence="2">
    <location>
        <begin position="1359"/>
        <end position="1457"/>
    </location>
</feature>
<dbReference type="Pfam" id="PF09327">
    <property type="entry name" value="Phage_Tail_Tip"/>
    <property type="match status" value="1"/>
</dbReference>
<feature type="compositionally biased region" description="Low complexity" evidence="1">
    <location>
        <begin position="1"/>
        <end position="16"/>
    </location>
</feature>
<reference evidence="4 5" key="1">
    <citation type="journal article" date="2015" name="Genome Announc.">
        <title>Complete Genome Sequence of Caulobacter crescentus Siphophage Seuss.</title>
        <authorList>
            <person name="Sloan J.M."/>
            <person name="Keene J.L."/>
            <person name="Cahill J.L."/>
            <person name="Rasche E.S."/>
            <person name="Kuty Everett G.F."/>
        </authorList>
    </citation>
    <scope>NUCLEOTIDE SEQUENCE [LARGE SCALE GENOMIC DNA]</scope>
</reference>
<evidence type="ECO:0000259" key="2">
    <source>
        <dbReference type="Pfam" id="PF09327"/>
    </source>
</evidence>
<name>A0A0K1LM66_9CAUD</name>
<feature type="domain" description="Tip attachment protein J" evidence="3">
    <location>
        <begin position="543"/>
        <end position="661"/>
    </location>
</feature>
<feature type="region of interest" description="Disordered" evidence="1">
    <location>
        <begin position="1"/>
        <end position="24"/>
    </location>
</feature>
<dbReference type="Proteomes" id="UP000221339">
    <property type="component" value="Segment"/>
</dbReference>
<dbReference type="PANTHER" id="PTHR36251:SF2">
    <property type="entry name" value="GIFSY-2 PROPHAGE HOST SPECIFICITY PROTEIN J, PHAGE LAMBDA"/>
    <property type="match status" value="1"/>
</dbReference>
<proteinExistence type="predicted"/>
<organism evidence="4 5">
    <name type="scientific">Caulobacter phage Seuss</name>
    <dbReference type="NCBI Taxonomy" id="1675601"/>
    <lineage>
        <taxon>Viruses</taxon>
        <taxon>Duplodnaviria</taxon>
        <taxon>Heunggongvirae</taxon>
        <taxon>Uroviricota</taxon>
        <taxon>Caudoviricetes</taxon>
        <taxon>Seussvirus</taxon>
        <taxon>Seussvirus seuss</taxon>
    </lineage>
</organism>
<evidence type="ECO:0000313" key="4">
    <source>
        <dbReference type="EMBL" id="AKU43554.1"/>
    </source>
</evidence>
<gene>
    <name evidence="4" type="ORF">CPT_Seuss28</name>
</gene>
<keyword evidence="5" id="KW-1185">Reference proteome</keyword>
<evidence type="ECO:0000256" key="1">
    <source>
        <dbReference type="SAM" id="MobiDB-lite"/>
    </source>
</evidence>
<dbReference type="PANTHER" id="PTHR36251">
    <property type="entry name" value="FELS-1 PROPHAGE HOST SPECIFICITY PROTEIN-RELATED"/>
    <property type="match status" value="1"/>
</dbReference>
<dbReference type="Pfam" id="PF13550">
    <property type="entry name" value="Phage-tail_3"/>
    <property type="match status" value="1"/>
</dbReference>
<accession>A0A0K1LM66</accession>
<dbReference type="InterPro" id="IPR015406">
    <property type="entry name" value="GpJ_CSF"/>
</dbReference>
<protein>
    <submittedName>
        <fullName evidence="4">Tail fiber protein</fullName>
    </submittedName>
</protein>
<evidence type="ECO:0000313" key="5">
    <source>
        <dbReference type="Proteomes" id="UP000221339"/>
    </source>
</evidence>
<evidence type="ECO:0000259" key="3">
    <source>
        <dbReference type="Pfam" id="PF13550"/>
    </source>
</evidence>
<dbReference type="EMBL" id="KT001914">
    <property type="protein sequence ID" value="AKU43554.1"/>
    <property type="molecule type" value="Genomic_DNA"/>
</dbReference>
<dbReference type="InterPro" id="IPR053171">
    <property type="entry name" value="Viral_Tip_Attach_Protein"/>
</dbReference>